<feature type="domain" description="TonB-dependent receptor-like beta-barrel" evidence="10">
    <location>
        <begin position="223"/>
        <end position="615"/>
    </location>
</feature>
<dbReference type="Pfam" id="PF00593">
    <property type="entry name" value="TonB_dep_Rec_b-barrel"/>
    <property type="match status" value="1"/>
</dbReference>
<protein>
    <submittedName>
        <fullName evidence="12">TonB-dependent receptor</fullName>
    </submittedName>
</protein>
<dbReference type="Gene3D" id="2.40.170.20">
    <property type="entry name" value="TonB-dependent receptor, beta-barrel domain"/>
    <property type="match status" value="1"/>
</dbReference>
<evidence type="ECO:0000256" key="5">
    <source>
        <dbReference type="ARBA" id="ARBA00023077"/>
    </source>
</evidence>
<keyword evidence="2 8" id="KW-0813">Transport</keyword>
<dbReference type="GO" id="GO:0015344">
    <property type="term" value="F:siderophore uptake transmembrane transporter activity"/>
    <property type="evidence" value="ECO:0007669"/>
    <property type="project" value="TreeGrafter"/>
</dbReference>
<dbReference type="InterPro" id="IPR037066">
    <property type="entry name" value="Plug_dom_sf"/>
</dbReference>
<comment type="caution">
    <text evidence="12">The sequence shown here is derived from an EMBL/GenBank/DDBJ whole genome shotgun (WGS) entry which is preliminary data.</text>
</comment>
<dbReference type="RefSeq" id="WP_128994757.1">
    <property type="nucleotide sequence ID" value="NZ_PDKN01000001.1"/>
</dbReference>
<evidence type="ECO:0000313" key="12">
    <source>
        <dbReference type="EMBL" id="RXJ60623.1"/>
    </source>
</evidence>
<comment type="similarity">
    <text evidence="8 9">Belongs to the TonB-dependent receptor family.</text>
</comment>
<dbReference type="InterPro" id="IPR039426">
    <property type="entry name" value="TonB-dep_rcpt-like"/>
</dbReference>
<evidence type="ECO:0000256" key="7">
    <source>
        <dbReference type="ARBA" id="ARBA00023237"/>
    </source>
</evidence>
<keyword evidence="4 8" id="KW-0812">Transmembrane</keyword>
<keyword evidence="5 9" id="KW-0798">TonB box</keyword>
<evidence type="ECO:0000259" key="10">
    <source>
        <dbReference type="Pfam" id="PF00593"/>
    </source>
</evidence>
<dbReference type="Gene3D" id="2.170.130.10">
    <property type="entry name" value="TonB-dependent receptor, plug domain"/>
    <property type="match status" value="1"/>
</dbReference>
<dbReference type="Pfam" id="PF07715">
    <property type="entry name" value="Plug"/>
    <property type="match status" value="1"/>
</dbReference>
<evidence type="ECO:0000256" key="3">
    <source>
        <dbReference type="ARBA" id="ARBA00022452"/>
    </source>
</evidence>
<keyword evidence="7 8" id="KW-0998">Cell outer membrane</keyword>
<keyword evidence="3 8" id="KW-1134">Transmembrane beta strand</keyword>
<keyword evidence="6 8" id="KW-0472">Membrane</keyword>
<comment type="subcellular location">
    <subcellularLocation>
        <location evidence="1 8">Cell outer membrane</location>
        <topology evidence="1 8">Multi-pass membrane protein</topology>
    </subcellularLocation>
</comment>
<keyword evidence="13" id="KW-1185">Reference proteome</keyword>
<evidence type="ECO:0000256" key="8">
    <source>
        <dbReference type="PROSITE-ProRule" id="PRU01360"/>
    </source>
</evidence>
<dbReference type="SUPFAM" id="SSF56935">
    <property type="entry name" value="Porins"/>
    <property type="match status" value="1"/>
</dbReference>
<dbReference type="GO" id="GO:0044718">
    <property type="term" value="P:siderophore transmembrane transport"/>
    <property type="evidence" value="ECO:0007669"/>
    <property type="project" value="TreeGrafter"/>
</dbReference>
<dbReference type="OrthoDB" id="5332150at2"/>
<dbReference type="PANTHER" id="PTHR30069:SF49">
    <property type="entry name" value="OUTER MEMBRANE PROTEIN C"/>
    <property type="match status" value="1"/>
</dbReference>
<accession>A0A4Q0XU29</accession>
<dbReference type="CDD" id="cd01347">
    <property type="entry name" value="ligand_gated_channel"/>
    <property type="match status" value="1"/>
</dbReference>
<dbReference type="AlphaFoldDB" id="A0A4Q0XU29"/>
<gene>
    <name evidence="12" type="ORF">CRV04_01020</name>
</gene>
<evidence type="ECO:0000256" key="2">
    <source>
        <dbReference type="ARBA" id="ARBA00022448"/>
    </source>
</evidence>
<reference evidence="12 13" key="1">
    <citation type="submission" date="2017-10" db="EMBL/GenBank/DDBJ databases">
        <title>Genomics of the genus Arcobacter.</title>
        <authorList>
            <person name="Perez-Cataluna A."/>
            <person name="Figueras M.J."/>
        </authorList>
    </citation>
    <scope>NUCLEOTIDE SEQUENCE [LARGE SCALE GENOMIC DNA]</scope>
    <source>
        <strain evidence="12 13">CECT 8987</strain>
    </source>
</reference>
<name>A0A4Q0XU29_9BACT</name>
<dbReference type="EMBL" id="PDKN01000001">
    <property type="protein sequence ID" value="RXJ60623.1"/>
    <property type="molecule type" value="Genomic_DNA"/>
</dbReference>
<dbReference type="PROSITE" id="PS52016">
    <property type="entry name" value="TONB_DEPENDENT_REC_3"/>
    <property type="match status" value="1"/>
</dbReference>
<dbReference type="PANTHER" id="PTHR30069">
    <property type="entry name" value="TONB-DEPENDENT OUTER MEMBRANE RECEPTOR"/>
    <property type="match status" value="1"/>
</dbReference>
<dbReference type="GO" id="GO:0009279">
    <property type="term" value="C:cell outer membrane"/>
    <property type="evidence" value="ECO:0007669"/>
    <property type="project" value="UniProtKB-SubCell"/>
</dbReference>
<evidence type="ECO:0000259" key="11">
    <source>
        <dbReference type="Pfam" id="PF07715"/>
    </source>
</evidence>
<dbReference type="Proteomes" id="UP000290657">
    <property type="component" value="Unassembled WGS sequence"/>
</dbReference>
<dbReference type="InterPro" id="IPR036942">
    <property type="entry name" value="Beta-barrel_TonB_sf"/>
</dbReference>
<evidence type="ECO:0000256" key="4">
    <source>
        <dbReference type="ARBA" id="ARBA00022692"/>
    </source>
</evidence>
<keyword evidence="12" id="KW-0675">Receptor</keyword>
<evidence type="ECO:0000313" key="13">
    <source>
        <dbReference type="Proteomes" id="UP000290657"/>
    </source>
</evidence>
<evidence type="ECO:0000256" key="6">
    <source>
        <dbReference type="ARBA" id="ARBA00023136"/>
    </source>
</evidence>
<organism evidence="12 13">
    <name type="scientific">Candidatus Marinarcus aquaticus</name>
    <dbReference type="NCBI Taxonomy" id="2044504"/>
    <lineage>
        <taxon>Bacteria</taxon>
        <taxon>Pseudomonadati</taxon>
        <taxon>Campylobacterota</taxon>
        <taxon>Epsilonproteobacteria</taxon>
        <taxon>Campylobacterales</taxon>
        <taxon>Arcobacteraceae</taxon>
        <taxon>Candidatus Marinarcus</taxon>
    </lineage>
</organism>
<sequence length="657" mass="73346">MKKRVYLSLICTSILSANEITTPTVSVNETVTSEVVSNVSSEDIKSADLAEALSKNLPSISLIRRSGIANDILLRGQKRDNINVTIDGAKIYGACPNRMDPPTSHVLSNNVESVVVSEGPFDVENFGTLSGIVKVETKKPKKGVQGDINFNMGSFDYRKGSATVSGGNDFVRALVSVSTESSDQYEDGNGDTLYEQQKKQDITNTRRYSKDYEDMEAYEKSTLLTKLYFNLTDNQEINFSYTANRSDDVLYANTPMDALYDDSDIYTIGYKAVDLGAFSKELNIDYYYSKVDHPMATTYRNNGAMEMTNHMKSKMRGFKVKNSTEISESLLTYGIDLSKRTWEGEYYNKMNPYMGDSIPSTDTKNKALFAKFETQFGDLSVTTGVRYDDTEIETAGNQDDNDYDGFSGYIMSTYEANETTKYFAGIGKSMRVPDARELYLLTSAGGVTGTPDLDETKNYEIDLGFEKIIGNFTIKTKAFYSKLKDYIYLNTSNASNKFENIDAKIYGLDISGAYYATDEISIDYGLAYQRGKKDEAFDGQSDTDLADITPLKANIAFNYEYEKSKFSAEVVAAKSWSNYDEDNGEQALGGYGILNLKYNQELSKHFDITLGVDNVLDKTYAVSNSYADLTLISAGTTEAMLLNEPGRYAYFNLKFKF</sequence>
<evidence type="ECO:0000256" key="9">
    <source>
        <dbReference type="RuleBase" id="RU003357"/>
    </source>
</evidence>
<dbReference type="InterPro" id="IPR012910">
    <property type="entry name" value="Plug_dom"/>
</dbReference>
<evidence type="ECO:0000256" key="1">
    <source>
        <dbReference type="ARBA" id="ARBA00004571"/>
    </source>
</evidence>
<proteinExistence type="inferred from homology"/>
<dbReference type="InterPro" id="IPR000531">
    <property type="entry name" value="Beta-barrel_TonB"/>
</dbReference>
<feature type="domain" description="TonB-dependent receptor plug" evidence="11">
    <location>
        <begin position="33"/>
        <end position="123"/>
    </location>
</feature>